<dbReference type="AlphaFoldDB" id="A0A4Y7KFX2"/>
<keyword evidence="2" id="KW-1185">Reference proteome</keyword>
<protein>
    <submittedName>
        <fullName evidence="1">Uncharacterized protein</fullName>
    </submittedName>
</protein>
<accession>A0A4Y7KFX2</accession>
<name>A0A4Y7KFX2_PAPSO</name>
<reference evidence="1 2" key="1">
    <citation type="journal article" date="2018" name="Science">
        <title>The opium poppy genome and morphinan production.</title>
        <authorList>
            <person name="Guo L."/>
            <person name="Winzer T."/>
            <person name="Yang X."/>
            <person name="Li Y."/>
            <person name="Ning Z."/>
            <person name="He Z."/>
            <person name="Teodor R."/>
            <person name="Lu Y."/>
            <person name="Bowser T.A."/>
            <person name="Graham I.A."/>
            <person name="Ye K."/>
        </authorList>
    </citation>
    <scope>NUCLEOTIDE SEQUENCE [LARGE SCALE GENOMIC DNA]</scope>
    <source>
        <strain evidence="2">cv. HN1</strain>
        <tissue evidence="1">Leaves</tissue>
    </source>
</reference>
<organism evidence="1 2">
    <name type="scientific">Papaver somniferum</name>
    <name type="common">Opium poppy</name>
    <dbReference type="NCBI Taxonomy" id="3469"/>
    <lineage>
        <taxon>Eukaryota</taxon>
        <taxon>Viridiplantae</taxon>
        <taxon>Streptophyta</taxon>
        <taxon>Embryophyta</taxon>
        <taxon>Tracheophyta</taxon>
        <taxon>Spermatophyta</taxon>
        <taxon>Magnoliopsida</taxon>
        <taxon>Ranunculales</taxon>
        <taxon>Papaveraceae</taxon>
        <taxon>Papaveroideae</taxon>
        <taxon>Papaver</taxon>
    </lineage>
</organism>
<sequence length="141" mass="16526">MFILQGNLTLAVVKLEYTTMRKERPIDLSTPSMTLIKNLRMTTYIRGDRPVLCEKRLYFTHSSTNVEVATRDNHGVPRYEFQVIYYSANYYSIARVLKCPSSYQHEGVHVLKMFLQGATCTILSLPVRKMHYGRRIFKVLW</sequence>
<dbReference type="EMBL" id="CM010721">
    <property type="protein sequence ID" value="RZC71272.1"/>
    <property type="molecule type" value="Genomic_DNA"/>
</dbReference>
<gene>
    <name evidence="1" type="ORF">C5167_034467</name>
</gene>
<evidence type="ECO:0000313" key="1">
    <source>
        <dbReference type="EMBL" id="RZC71272.1"/>
    </source>
</evidence>
<dbReference type="Proteomes" id="UP000316621">
    <property type="component" value="Chromosome 7"/>
</dbReference>
<evidence type="ECO:0000313" key="2">
    <source>
        <dbReference type="Proteomes" id="UP000316621"/>
    </source>
</evidence>
<dbReference type="Gramene" id="RZC71272">
    <property type="protein sequence ID" value="RZC71272"/>
    <property type="gene ID" value="C5167_034467"/>
</dbReference>
<proteinExistence type="predicted"/>